<proteinExistence type="predicted"/>
<dbReference type="OrthoDB" id="2846734at2759"/>
<sequence>MWHRLLDHILPGEIVGKSTGFTEDIHLDPAQPSFGFLTGIRQLVRYLRAREKNLLMPYDIGIKNEAAYIKSLGANALEDKFHGLYNAILNHWFPSSEGYIIEAQVNVDGGIPEFVVRKVVSTGKNTFSRCPVHVTELKRPSLWTEAGKVKVDRELVGYQETGLKETTYSKIFGLAGIGSRWKMTALIKSGGPDPDLLQDWRADIASDASYSLMEPIVAQAKRLR</sequence>
<dbReference type="AlphaFoldDB" id="A0A4Y7PTI5"/>
<name>A0A4Y7PTI5_9AGAM</name>
<accession>A0A4Y7PTI5</accession>
<evidence type="ECO:0008006" key="3">
    <source>
        <dbReference type="Google" id="ProtNLM"/>
    </source>
</evidence>
<dbReference type="Proteomes" id="UP000294933">
    <property type="component" value="Unassembled WGS sequence"/>
</dbReference>
<reference evidence="1 2" key="1">
    <citation type="submission" date="2018-06" db="EMBL/GenBank/DDBJ databases">
        <title>A transcriptomic atlas of mushroom development highlights an independent origin of complex multicellularity.</title>
        <authorList>
            <consortium name="DOE Joint Genome Institute"/>
            <person name="Krizsan K."/>
            <person name="Almasi E."/>
            <person name="Merenyi Z."/>
            <person name="Sahu N."/>
            <person name="Viragh M."/>
            <person name="Koszo T."/>
            <person name="Mondo S."/>
            <person name="Kiss B."/>
            <person name="Balint B."/>
            <person name="Kues U."/>
            <person name="Barry K."/>
            <person name="Hegedus J.C."/>
            <person name="Henrissat B."/>
            <person name="Johnson J."/>
            <person name="Lipzen A."/>
            <person name="Ohm R."/>
            <person name="Nagy I."/>
            <person name="Pangilinan J."/>
            <person name="Yan J."/>
            <person name="Xiong Y."/>
            <person name="Grigoriev I.V."/>
            <person name="Hibbett D.S."/>
            <person name="Nagy L.G."/>
        </authorList>
    </citation>
    <scope>NUCLEOTIDE SEQUENCE [LARGE SCALE GENOMIC DNA]</scope>
    <source>
        <strain evidence="1 2">SZMC22713</strain>
    </source>
</reference>
<organism evidence="1 2">
    <name type="scientific">Rickenella mellea</name>
    <dbReference type="NCBI Taxonomy" id="50990"/>
    <lineage>
        <taxon>Eukaryota</taxon>
        <taxon>Fungi</taxon>
        <taxon>Dikarya</taxon>
        <taxon>Basidiomycota</taxon>
        <taxon>Agaricomycotina</taxon>
        <taxon>Agaricomycetes</taxon>
        <taxon>Hymenochaetales</taxon>
        <taxon>Rickenellaceae</taxon>
        <taxon>Rickenella</taxon>
    </lineage>
</organism>
<evidence type="ECO:0000313" key="1">
    <source>
        <dbReference type="EMBL" id="TDL18704.1"/>
    </source>
</evidence>
<dbReference type="VEuPathDB" id="FungiDB:BD410DRAFT_806409"/>
<gene>
    <name evidence="1" type="ORF">BD410DRAFT_806409</name>
</gene>
<protein>
    <recommendedName>
        <fullName evidence="3">Fungal-type protein kinase domain-containing protein</fullName>
    </recommendedName>
</protein>
<evidence type="ECO:0000313" key="2">
    <source>
        <dbReference type="Proteomes" id="UP000294933"/>
    </source>
</evidence>
<dbReference type="EMBL" id="ML170205">
    <property type="protein sequence ID" value="TDL18704.1"/>
    <property type="molecule type" value="Genomic_DNA"/>
</dbReference>
<keyword evidence="2" id="KW-1185">Reference proteome</keyword>